<evidence type="ECO:0000256" key="2">
    <source>
        <dbReference type="ARBA" id="ARBA00004881"/>
    </source>
</evidence>
<dbReference type="PANTHER" id="PTHR20961:SF124">
    <property type="entry name" value="GLYCOSYLTRANSFERASE"/>
    <property type="match status" value="1"/>
</dbReference>
<accession>A0ABR2MWP3</accession>
<dbReference type="PANTHER" id="PTHR20961">
    <property type="entry name" value="GLYCOSYLTRANSFERASE"/>
    <property type="match status" value="1"/>
</dbReference>
<proteinExistence type="predicted"/>
<reference evidence="8 9" key="1">
    <citation type="journal article" date="2022" name="Nat. Plants">
        <title>Genomes of leafy and leafless Platanthera orchids illuminate the evolution of mycoheterotrophy.</title>
        <authorList>
            <person name="Li M.H."/>
            <person name="Liu K.W."/>
            <person name="Li Z."/>
            <person name="Lu H.C."/>
            <person name="Ye Q.L."/>
            <person name="Zhang D."/>
            <person name="Wang J.Y."/>
            <person name="Li Y.F."/>
            <person name="Zhong Z.M."/>
            <person name="Liu X."/>
            <person name="Yu X."/>
            <person name="Liu D.K."/>
            <person name="Tu X.D."/>
            <person name="Liu B."/>
            <person name="Hao Y."/>
            <person name="Liao X.Y."/>
            <person name="Jiang Y.T."/>
            <person name="Sun W.H."/>
            <person name="Chen J."/>
            <person name="Chen Y.Q."/>
            <person name="Ai Y."/>
            <person name="Zhai J.W."/>
            <person name="Wu S.S."/>
            <person name="Zhou Z."/>
            <person name="Hsiao Y.Y."/>
            <person name="Wu W.L."/>
            <person name="Chen Y.Y."/>
            <person name="Lin Y.F."/>
            <person name="Hsu J.L."/>
            <person name="Li C.Y."/>
            <person name="Wang Z.W."/>
            <person name="Zhao X."/>
            <person name="Zhong W.Y."/>
            <person name="Ma X.K."/>
            <person name="Ma L."/>
            <person name="Huang J."/>
            <person name="Chen G.Z."/>
            <person name="Huang M.Z."/>
            <person name="Huang L."/>
            <person name="Peng D.H."/>
            <person name="Luo Y.B."/>
            <person name="Zou S.Q."/>
            <person name="Chen S.P."/>
            <person name="Lan S."/>
            <person name="Tsai W.C."/>
            <person name="Van de Peer Y."/>
            <person name="Liu Z.J."/>
        </authorList>
    </citation>
    <scope>NUCLEOTIDE SEQUENCE [LARGE SCALE GENOMIC DNA]</scope>
    <source>
        <strain evidence="8">Lor288</strain>
    </source>
</reference>
<feature type="transmembrane region" description="Helical" evidence="6">
    <location>
        <begin position="158"/>
        <end position="180"/>
    </location>
</feature>
<keyword evidence="4" id="KW-0808">Transferase</keyword>
<dbReference type="InterPro" id="IPR049625">
    <property type="entry name" value="Glyco_transf_61_cat"/>
</dbReference>
<dbReference type="EMBL" id="JBBWWR010000004">
    <property type="protein sequence ID" value="KAK8968521.1"/>
    <property type="molecule type" value="Genomic_DNA"/>
</dbReference>
<keyword evidence="9" id="KW-1185">Reference proteome</keyword>
<evidence type="ECO:0000256" key="3">
    <source>
        <dbReference type="ARBA" id="ARBA00022676"/>
    </source>
</evidence>
<keyword evidence="6" id="KW-1133">Transmembrane helix</keyword>
<keyword evidence="6" id="KW-0812">Transmembrane</keyword>
<dbReference type="InterPro" id="IPR007657">
    <property type="entry name" value="Glycosyltransferase_61"/>
</dbReference>
<evidence type="ECO:0000256" key="6">
    <source>
        <dbReference type="SAM" id="Phobius"/>
    </source>
</evidence>
<gene>
    <name evidence="8" type="ORF">KSP40_PGU004414</name>
</gene>
<keyword evidence="5" id="KW-0325">Glycoprotein</keyword>
<feature type="domain" description="Glycosyltransferase 61 catalytic" evidence="7">
    <location>
        <begin position="408"/>
        <end position="497"/>
    </location>
</feature>
<keyword evidence="6" id="KW-0472">Membrane</keyword>
<sequence length="596" mass="66936">MVEGGGGAGRVCSACLTGAAAAALNTSCTGNKSASVRNVYCVLRYANHAIASVLEYPSFSNLPSPENASNPELFGQQLGCMLSGILPVVSSSPLLLLPIFFPRLHNLIAGDGRKLMAHHHHHHRSLLPHSRKDQVEEEFGIISQHWLVRKPRPSFIRLLFLLLLFSFLLLFISRLPVLLFSDHPYREAMSPFPFAANACSISSPLCCDRSGFRTDFCFLNGDIRTGSSSSSFFIFSNYSSSSSEEERIRPYTRKWEVPVMSTIDELRLSLRPANSSGSARACDVRHDVPAVVFSTGGYTGNVYHEFNDGIIPLYLTSRRFNRRVIFVIVEYHSWWISKYSDVLSVLSDYPAVDFSADSRTHCFSQAIVGLQIHDELAIDGQRAESNESIADFRRLLDEAYRPRIRSIPLREEETQGKLEQRPKLVIVCRNGSRAIENESELAAAAEEVGFRVELLRPHPTTEMAKIYLALNSSDAMIGVHGAAMTHLLFMRPESVFIQIVPLGLDWAAAEYYGNPAVKAGLRYERYRILARESSLAMEYGKDDPVLRNPESVNARGWETTKKVYLDGQRVRLDLVRFTKRLVRAHRFLLSKRSKKA</sequence>
<comment type="pathway">
    <text evidence="2">Glycan metabolism.</text>
</comment>
<evidence type="ECO:0000256" key="5">
    <source>
        <dbReference type="ARBA" id="ARBA00023180"/>
    </source>
</evidence>
<name>A0ABR2MWP3_9ASPA</name>
<evidence type="ECO:0000313" key="8">
    <source>
        <dbReference type="EMBL" id="KAK8968521.1"/>
    </source>
</evidence>
<protein>
    <recommendedName>
        <fullName evidence="7">Glycosyltransferase 61 catalytic domain-containing protein</fullName>
    </recommendedName>
</protein>
<dbReference type="Pfam" id="PF04577">
    <property type="entry name" value="Glyco_transf_61"/>
    <property type="match status" value="1"/>
</dbReference>
<comment type="subcellular location">
    <subcellularLocation>
        <location evidence="1">Golgi apparatus membrane</location>
        <topology evidence="1">Single-pass type II membrane protein</topology>
    </subcellularLocation>
</comment>
<dbReference type="Proteomes" id="UP001412067">
    <property type="component" value="Unassembled WGS sequence"/>
</dbReference>
<keyword evidence="3" id="KW-0328">Glycosyltransferase</keyword>
<organism evidence="8 9">
    <name type="scientific">Platanthera guangdongensis</name>
    <dbReference type="NCBI Taxonomy" id="2320717"/>
    <lineage>
        <taxon>Eukaryota</taxon>
        <taxon>Viridiplantae</taxon>
        <taxon>Streptophyta</taxon>
        <taxon>Embryophyta</taxon>
        <taxon>Tracheophyta</taxon>
        <taxon>Spermatophyta</taxon>
        <taxon>Magnoliopsida</taxon>
        <taxon>Liliopsida</taxon>
        <taxon>Asparagales</taxon>
        <taxon>Orchidaceae</taxon>
        <taxon>Orchidoideae</taxon>
        <taxon>Orchideae</taxon>
        <taxon>Orchidinae</taxon>
        <taxon>Platanthera</taxon>
    </lineage>
</organism>
<comment type="caution">
    <text evidence="8">The sequence shown here is derived from an EMBL/GenBank/DDBJ whole genome shotgun (WGS) entry which is preliminary data.</text>
</comment>
<evidence type="ECO:0000256" key="1">
    <source>
        <dbReference type="ARBA" id="ARBA00004323"/>
    </source>
</evidence>
<evidence type="ECO:0000259" key="7">
    <source>
        <dbReference type="Pfam" id="PF04577"/>
    </source>
</evidence>
<evidence type="ECO:0000313" key="9">
    <source>
        <dbReference type="Proteomes" id="UP001412067"/>
    </source>
</evidence>
<evidence type="ECO:0000256" key="4">
    <source>
        <dbReference type="ARBA" id="ARBA00022679"/>
    </source>
</evidence>